<evidence type="ECO:0000256" key="4">
    <source>
        <dbReference type="ARBA" id="ARBA00022801"/>
    </source>
</evidence>
<keyword evidence="7" id="KW-0119">Carbohydrate metabolism</keyword>
<accession>A0A7Z2YF05</accession>
<reference evidence="9 10" key="1">
    <citation type="submission" date="2020-01" db="EMBL/GenBank/DDBJ databases">
        <title>Whole genome and functional gene identification of agarase of Vibrio HN897.</title>
        <authorList>
            <person name="Liu Y."/>
            <person name="Zhao Z."/>
        </authorList>
    </citation>
    <scope>NUCLEOTIDE SEQUENCE [LARGE SCALE GENOMIC DNA]</scope>
    <source>
        <strain evidence="9 10">HN897</strain>
    </source>
</reference>
<feature type="signal peptide" evidence="8">
    <location>
        <begin position="1"/>
        <end position="24"/>
    </location>
</feature>
<dbReference type="InterPro" id="IPR002037">
    <property type="entry name" value="Glyco_hydro_8"/>
</dbReference>
<dbReference type="InterPro" id="IPR012341">
    <property type="entry name" value="6hp_glycosidase-like_sf"/>
</dbReference>
<dbReference type="PRINTS" id="PR00735">
    <property type="entry name" value="GLHYDRLASE8"/>
</dbReference>
<keyword evidence="7" id="KW-0624">Polysaccharide degradation</keyword>
<evidence type="ECO:0000256" key="5">
    <source>
        <dbReference type="ARBA" id="ARBA00023001"/>
    </source>
</evidence>
<evidence type="ECO:0000313" key="10">
    <source>
        <dbReference type="Proteomes" id="UP000464262"/>
    </source>
</evidence>
<proteinExistence type="inferred from homology"/>
<dbReference type="Pfam" id="PF01270">
    <property type="entry name" value="Glyco_hydro_8"/>
    <property type="match status" value="1"/>
</dbReference>
<dbReference type="AlphaFoldDB" id="A0A7Z2YF05"/>
<evidence type="ECO:0000256" key="7">
    <source>
        <dbReference type="ARBA" id="ARBA00023326"/>
    </source>
</evidence>
<evidence type="ECO:0000256" key="3">
    <source>
        <dbReference type="ARBA" id="ARBA00012601"/>
    </source>
</evidence>
<evidence type="ECO:0000256" key="6">
    <source>
        <dbReference type="ARBA" id="ARBA00023295"/>
    </source>
</evidence>
<feature type="chain" id="PRO_5031559124" description="cellulase" evidence="8">
    <location>
        <begin position="25"/>
        <end position="424"/>
    </location>
</feature>
<keyword evidence="5" id="KW-0136">Cellulose degradation</keyword>
<dbReference type="SUPFAM" id="SSF48208">
    <property type="entry name" value="Six-hairpin glycosidases"/>
    <property type="match status" value="1"/>
</dbReference>
<comment type="similarity">
    <text evidence="2">Belongs to the glycosyl hydrolase 8 (cellulase D) family.</text>
</comment>
<dbReference type="EMBL" id="CP047476">
    <property type="protein sequence ID" value="QIA65013.1"/>
    <property type="molecule type" value="Genomic_DNA"/>
</dbReference>
<keyword evidence="6" id="KW-0326">Glycosidase</keyword>
<sequence>MVSSIIKYILVLLLFTTASLPSYAAFNASPPTQGAFFNGKYRNLAAEFGKTNGIDKLNQGFNSMFGYNGKQQLYYAYSENGQYKAHYIRAINPTSGDDIRSEGQSWGMTIAVMMNKQEEFDNLWRFARRYQKNSWSHSDPNKQGVYAWQLKFDSNGYVYKNDDGPAPDGELYFAFSLLNADARWGSQGEFNYYDDAIEILGVIRNKLMEDSIIRFSPYLDNLTDPSYHIPVFYNYFATRVSSNHERDFWNSAATKSRVFLKNHFTKVSGNPHWNLPTFLAQNNGEPIIDYLFNGQANPGHWYEYDAWRVAMNVATDAHLYGAESWHKDTINSLLGFLDYDKNASSDKCYKQLYSYGSAETQQCAGTGQKATNAVATLASTDSSIATDFFNDFWSESQPTGDWRYYNGCLYMLAMLHVTGNFKLY</sequence>
<keyword evidence="10" id="KW-1185">Reference proteome</keyword>
<keyword evidence="4" id="KW-0378">Hydrolase</keyword>
<name>A0A7Z2YF05_9VIBR</name>
<dbReference type="InterPro" id="IPR008928">
    <property type="entry name" value="6-hairpin_glycosidase_sf"/>
</dbReference>
<dbReference type="Gene3D" id="1.50.10.10">
    <property type="match status" value="1"/>
</dbReference>
<evidence type="ECO:0000256" key="1">
    <source>
        <dbReference type="ARBA" id="ARBA00000966"/>
    </source>
</evidence>
<dbReference type="GO" id="GO:0030245">
    <property type="term" value="P:cellulose catabolic process"/>
    <property type="evidence" value="ECO:0007669"/>
    <property type="project" value="UniProtKB-KW"/>
</dbReference>
<organism evidence="9 10">
    <name type="scientific">Vibrio astriarenae</name>
    <dbReference type="NCBI Taxonomy" id="1481923"/>
    <lineage>
        <taxon>Bacteria</taxon>
        <taxon>Pseudomonadati</taxon>
        <taxon>Pseudomonadota</taxon>
        <taxon>Gammaproteobacteria</taxon>
        <taxon>Vibrionales</taxon>
        <taxon>Vibrionaceae</taxon>
        <taxon>Vibrio</taxon>
    </lineage>
</organism>
<evidence type="ECO:0000256" key="2">
    <source>
        <dbReference type="ARBA" id="ARBA00009209"/>
    </source>
</evidence>
<keyword evidence="8" id="KW-0732">Signal</keyword>
<evidence type="ECO:0000256" key="8">
    <source>
        <dbReference type="SAM" id="SignalP"/>
    </source>
</evidence>
<dbReference type="RefSeq" id="WP_164649912.1">
    <property type="nucleotide sequence ID" value="NZ_CP047476.1"/>
</dbReference>
<evidence type="ECO:0000313" key="9">
    <source>
        <dbReference type="EMBL" id="QIA65013.1"/>
    </source>
</evidence>
<dbReference type="GO" id="GO:0008810">
    <property type="term" value="F:cellulase activity"/>
    <property type="evidence" value="ECO:0007669"/>
    <property type="project" value="UniProtKB-EC"/>
</dbReference>
<gene>
    <name evidence="9" type="ORF">GT360_15735</name>
</gene>
<comment type="catalytic activity">
    <reaction evidence="1">
        <text>Endohydrolysis of (1-&gt;4)-beta-D-glucosidic linkages in cellulose, lichenin and cereal beta-D-glucans.</text>
        <dbReference type="EC" id="3.2.1.4"/>
    </reaction>
</comment>
<dbReference type="Proteomes" id="UP000464262">
    <property type="component" value="Chromosome 2"/>
</dbReference>
<dbReference type="EC" id="3.2.1.4" evidence="3"/>
<dbReference type="KEGG" id="vas:GT360_15735"/>
<protein>
    <recommendedName>
        <fullName evidence="3">cellulase</fullName>
        <ecNumber evidence="3">3.2.1.4</ecNumber>
    </recommendedName>
</protein>